<keyword evidence="2" id="KW-0378">Hydrolase</keyword>
<dbReference type="STRING" id="546364.SAMN04489730_6473"/>
<dbReference type="GO" id="GO:0016787">
    <property type="term" value="F:hydrolase activity"/>
    <property type="evidence" value="ECO:0007669"/>
    <property type="project" value="UniProtKB-KW"/>
</dbReference>
<gene>
    <name evidence="4" type="ORF">SAMN04489730_6473</name>
</gene>
<dbReference type="InterPro" id="IPR013658">
    <property type="entry name" value="SGL"/>
</dbReference>
<evidence type="ECO:0000256" key="2">
    <source>
        <dbReference type="ARBA" id="ARBA00022801"/>
    </source>
</evidence>
<dbReference type="Gene3D" id="2.120.10.30">
    <property type="entry name" value="TolB, C-terminal domain"/>
    <property type="match status" value="1"/>
</dbReference>
<dbReference type="PANTHER" id="PTHR47572:SF4">
    <property type="entry name" value="LACTONASE DRP35"/>
    <property type="match status" value="1"/>
</dbReference>
<dbReference type="Proteomes" id="UP000182740">
    <property type="component" value="Unassembled WGS sequence"/>
</dbReference>
<dbReference type="AlphaFoldDB" id="A0A1K1SQU3"/>
<protein>
    <submittedName>
        <fullName evidence="4">Sugar lactone lactonase YvrE</fullName>
    </submittedName>
</protein>
<organism evidence="4 5">
    <name type="scientific">Amycolatopsis australiensis</name>
    <dbReference type="NCBI Taxonomy" id="546364"/>
    <lineage>
        <taxon>Bacteria</taxon>
        <taxon>Bacillati</taxon>
        <taxon>Actinomycetota</taxon>
        <taxon>Actinomycetes</taxon>
        <taxon>Pseudonocardiales</taxon>
        <taxon>Pseudonocardiaceae</taxon>
        <taxon>Amycolatopsis</taxon>
    </lineage>
</organism>
<keyword evidence="5" id="KW-1185">Reference proteome</keyword>
<sequence length="283" mass="30063">MEYRLETLSDDFVFLEGPRWHDGQLWLSDQWGHAVHALAESGERTKVADFPQRPSGISVLPDGTVVVVSMADRRLLSVTADGVVAEYADLSETVPHDLNDTVADRAGNIYVGTVGYDIVNGADFKPAELFLVRPGGRFEVVADGLEFPNGAVITPDGGTLIVAETFGNRLTAFTRAADGTLSGRRVWAALGERTPDGICLDASGAVWVSSFMTDEFVRVGEGGEVLDVIPVPGRRAVACALGGADGRTFFGLTYAGAHEDIVSGRKLARVEVCRVAVRAGGSP</sequence>
<evidence type="ECO:0000313" key="5">
    <source>
        <dbReference type="Proteomes" id="UP000182740"/>
    </source>
</evidence>
<proteinExistence type="inferred from homology"/>
<dbReference type="SUPFAM" id="SSF63829">
    <property type="entry name" value="Calcium-dependent phosphotriesterase"/>
    <property type="match status" value="1"/>
</dbReference>
<dbReference type="Pfam" id="PF08450">
    <property type="entry name" value="SGL"/>
    <property type="match status" value="1"/>
</dbReference>
<dbReference type="EMBL" id="FPJG01000006">
    <property type="protein sequence ID" value="SFW86691.1"/>
    <property type="molecule type" value="Genomic_DNA"/>
</dbReference>
<reference evidence="5" key="1">
    <citation type="submission" date="2016-11" db="EMBL/GenBank/DDBJ databases">
        <authorList>
            <person name="Varghese N."/>
            <person name="Submissions S."/>
        </authorList>
    </citation>
    <scope>NUCLEOTIDE SEQUENCE [LARGE SCALE GENOMIC DNA]</scope>
    <source>
        <strain evidence="5">DSM 44671</strain>
    </source>
</reference>
<comment type="similarity">
    <text evidence="1">Belongs to the SMP-30/CGR1 family.</text>
</comment>
<dbReference type="InterPro" id="IPR051262">
    <property type="entry name" value="SMP-30/CGR1_Lactonase"/>
</dbReference>
<feature type="domain" description="SMP-30/Gluconolactonase/LRE-like region" evidence="3">
    <location>
        <begin position="16"/>
        <end position="250"/>
    </location>
</feature>
<accession>A0A1K1SQU3</accession>
<dbReference type="OrthoDB" id="2633250at2"/>
<dbReference type="RefSeq" id="WP_072479796.1">
    <property type="nucleotide sequence ID" value="NZ_FPJG01000006.1"/>
</dbReference>
<dbReference type="PANTHER" id="PTHR47572">
    <property type="entry name" value="LIPOPROTEIN-RELATED"/>
    <property type="match status" value="1"/>
</dbReference>
<evidence type="ECO:0000313" key="4">
    <source>
        <dbReference type="EMBL" id="SFW86691.1"/>
    </source>
</evidence>
<name>A0A1K1SQU3_9PSEU</name>
<dbReference type="InterPro" id="IPR011042">
    <property type="entry name" value="6-blade_b-propeller_TolB-like"/>
</dbReference>
<evidence type="ECO:0000256" key="1">
    <source>
        <dbReference type="ARBA" id="ARBA00008853"/>
    </source>
</evidence>
<evidence type="ECO:0000259" key="3">
    <source>
        <dbReference type="Pfam" id="PF08450"/>
    </source>
</evidence>